<accession>Q8SY99</accession>
<dbReference type="EMBL" id="AY071691">
    <property type="protein sequence ID" value="AAL49313.1"/>
    <property type="molecule type" value="mRNA"/>
</dbReference>
<name>Q8SY99_DROME</name>
<reference evidence="1" key="1">
    <citation type="submission" date="2003-12" db="EMBL/GenBank/DDBJ databases">
        <authorList>
            <person name="Stapleton M."/>
            <person name="Brokstein P."/>
            <person name="Hong L."/>
            <person name="Agbayani A."/>
            <person name="Carlson J."/>
            <person name="Champe M."/>
            <person name="Chavez C."/>
            <person name="Dorsett V."/>
            <person name="Dresnek D."/>
            <person name="Farfan D."/>
            <person name="Frise E."/>
            <person name="George R."/>
            <person name="Gonzalez M."/>
            <person name="Guarin H."/>
            <person name="Kronmiller B."/>
            <person name="Li P."/>
            <person name="Liao G."/>
            <person name="Miranda A."/>
            <person name="Mungall C.J."/>
            <person name="Nunoo J."/>
            <person name="Pacleb J."/>
            <person name="Paragas V."/>
            <person name="Park S."/>
            <person name="Patel S."/>
            <person name="Phouanenavong S."/>
            <person name="Wan K."/>
            <person name="Yu C."/>
            <person name="Lewis S.E."/>
            <person name="Rubin G.M."/>
            <person name="Celniker S."/>
        </authorList>
    </citation>
    <scope>NUCLEOTIDE SEQUENCE</scope>
    <source>
        <strain evidence="1">Berkeley</strain>
    </source>
</reference>
<organism evidence="1">
    <name type="scientific">Drosophila melanogaster</name>
    <name type="common">Fruit fly</name>
    <dbReference type="NCBI Taxonomy" id="7227"/>
    <lineage>
        <taxon>Eukaryota</taxon>
        <taxon>Metazoa</taxon>
        <taxon>Ecdysozoa</taxon>
        <taxon>Arthropoda</taxon>
        <taxon>Hexapoda</taxon>
        <taxon>Insecta</taxon>
        <taxon>Pterygota</taxon>
        <taxon>Neoptera</taxon>
        <taxon>Endopterygota</taxon>
        <taxon>Diptera</taxon>
        <taxon>Brachycera</taxon>
        <taxon>Muscomorpha</taxon>
        <taxon>Ephydroidea</taxon>
        <taxon>Drosophilidae</taxon>
        <taxon>Drosophila</taxon>
        <taxon>Sophophora</taxon>
    </lineage>
</organism>
<protein>
    <submittedName>
        <fullName evidence="1">RH11383p</fullName>
    </submittedName>
</protein>
<sequence>MNKCQIIQVLVGMWSLCSKRSKPIDLYHPQNAMNCVLYSYLKPPATDHSTKELIYTPPSIPPSIRNDILSRFEQLYDWDCSHHLKLVCTIS</sequence>
<evidence type="ECO:0000313" key="1">
    <source>
        <dbReference type="EMBL" id="AAL49313.1"/>
    </source>
</evidence>
<dbReference type="AlphaFoldDB" id="Q8SY99"/>
<proteinExistence type="evidence at transcript level"/>